<feature type="domain" description="BON" evidence="3">
    <location>
        <begin position="242"/>
        <end position="310"/>
    </location>
</feature>
<proteinExistence type="predicted"/>
<reference evidence="5 6" key="1">
    <citation type="journal article" date="2015" name="Int. J. Syst. Evol. Microbiol.">
        <title>Roseomonas oryzae sp. nov., isolated from paddy rhizosphere soil.</title>
        <authorList>
            <person name="Ramaprasad E.V."/>
            <person name="Sasikala Ch."/>
            <person name="Ramana Ch.V."/>
        </authorList>
    </citation>
    <scope>NUCLEOTIDE SEQUENCE [LARGE SCALE GENOMIC DNA]</scope>
    <source>
        <strain evidence="5 6">KCTC 42542</strain>
    </source>
</reference>
<dbReference type="PANTHER" id="PTHR43080">
    <property type="entry name" value="CBS DOMAIN-CONTAINING PROTEIN CBSX3, MITOCHONDRIAL"/>
    <property type="match status" value="1"/>
</dbReference>
<comment type="caution">
    <text evidence="5">The sequence shown here is derived from an EMBL/GenBank/DDBJ whole genome shotgun (WGS) entry which is preliminary data.</text>
</comment>
<feature type="domain" description="CBS" evidence="4">
    <location>
        <begin position="181"/>
        <end position="236"/>
    </location>
</feature>
<dbReference type="SMART" id="SM00116">
    <property type="entry name" value="CBS"/>
    <property type="match status" value="2"/>
</dbReference>
<dbReference type="InterPro" id="IPR000644">
    <property type="entry name" value="CBS_dom"/>
</dbReference>
<gene>
    <name evidence="5" type="ORF">F0Q34_12460</name>
</gene>
<dbReference type="InterPro" id="IPR007055">
    <property type="entry name" value="BON_dom"/>
</dbReference>
<organism evidence="5 6">
    <name type="scientific">Teichococcus oryzae</name>
    <dbReference type="NCBI Taxonomy" id="1608942"/>
    <lineage>
        <taxon>Bacteria</taxon>
        <taxon>Pseudomonadati</taxon>
        <taxon>Pseudomonadota</taxon>
        <taxon>Alphaproteobacteria</taxon>
        <taxon>Acetobacterales</taxon>
        <taxon>Roseomonadaceae</taxon>
        <taxon>Roseomonas</taxon>
    </lineage>
</organism>
<protein>
    <submittedName>
        <fullName evidence="5">CBS domain-containing protein</fullName>
    </submittedName>
</protein>
<dbReference type="AlphaFoldDB" id="A0A5B2TEK2"/>
<evidence type="ECO:0000313" key="5">
    <source>
        <dbReference type="EMBL" id="KAA2212932.1"/>
    </source>
</evidence>
<dbReference type="InterPro" id="IPR046342">
    <property type="entry name" value="CBS_dom_sf"/>
</dbReference>
<dbReference type="Proteomes" id="UP000322110">
    <property type="component" value="Unassembled WGS sequence"/>
</dbReference>
<dbReference type="EMBL" id="VUKA01000005">
    <property type="protein sequence ID" value="KAA2212932.1"/>
    <property type="molecule type" value="Genomic_DNA"/>
</dbReference>
<dbReference type="Gene3D" id="3.10.580.10">
    <property type="entry name" value="CBS-domain"/>
    <property type="match status" value="1"/>
</dbReference>
<keyword evidence="1 2" id="KW-0129">CBS domain</keyword>
<accession>A0A5B2TEK2</accession>
<evidence type="ECO:0000259" key="4">
    <source>
        <dbReference type="PROSITE" id="PS51371"/>
    </source>
</evidence>
<keyword evidence="6" id="KW-1185">Reference proteome</keyword>
<name>A0A5B2TEK2_9PROT</name>
<dbReference type="Pfam" id="PF04972">
    <property type="entry name" value="BON"/>
    <property type="match status" value="1"/>
</dbReference>
<dbReference type="PROSITE" id="PS50914">
    <property type="entry name" value="BON"/>
    <property type="match status" value="1"/>
</dbReference>
<dbReference type="Pfam" id="PF00571">
    <property type="entry name" value="CBS"/>
    <property type="match status" value="2"/>
</dbReference>
<evidence type="ECO:0000256" key="2">
    <source>
        <dbReference type="PROSITE-ProRule" id="PRU00703"/>
    </source>
</evidence>
<dbReference type="PANTHER" id="PTHR43080:SF26">
    <property type="entry name" value="REGULATORY PROTEIN"/>
    <property type="match status" value="1"/>
</dbReference>
<dbReference type="Gene3D" id="3.30.1340.30">
    <property type="match status" value="1"/>
</dbReference>
<evidence type="ECO:0000259" key="3">
    <source>
        <dbReference type="PROSITE" id="PS50914"/>
    </source>
</evidence>
<evidence type="ECO:0000256" key="1">
    <source>
        <dbReference type="ARBA" id="ARBA00023122"/>
    </source>
</evidence>
<sequence>MARGLLRRAGGRDAVILRPDRAPRHQGIGRGSMHHPAPRRVDIMAGAAQPAATCARQAARRLERCCPIGFMGGACRGCEKETVMATPHARDLMSADVKRIPPETPVAAVARMFANQGISTVAVSDETGRLLGVVTESDLIRRLANEDKPARSGWLARMFADDRSEAQRYIQSHGATAGDVMSTQVVTVGPEETAFHIARLMEEHRIRRVLVVEDGRILGLVSRSDLVRVLVTAEPLTPDQQSDEGIRKAVVAAMRQEPWADTAYIDVKVRDGIVEFHGFRRSATEYKALHVLAQNVPGVKGVQDNTRSLPGYFAE</sequence>
<dbReference type="PROSITE" id="PS51371">
    <property type="entry name" value="CBS"/>
    <property type="match status" value="2"/>
</dbReference>
<dbReference type="SUPFAM" id="SSF54631">
    <property type="entry name" value="CBS-domain pair"/>
    <property type="match status" value="1"/>
</dbReference>
<dbReference type="InterPro" id="IPR051257">
    <property type="entry name" value="Diverse_CBS-Domain"/>
</dbReference>
<dbReference type="CDD" id="cd04586">
    <property type="entry name" value="CBS_pair_BON_assoc"/>
    <property type="match status" value="1"/>
</dbReference>
<feature type="domain" description="CBS" evidence="4">
    <location>
        <begin position="93"/>
        <end position="149"/>
    </location>
</feature>
<evidence type="ECO:0000313" key="6">
    <source>
        <dbReference type="Proteomes" id="UP000322110"/>
    </source>
</evidence>